<keyword evidence="4" id="KW-1185">Reference proteome</keyword>
<dbReference type="RefSeq" id="WP_201432067.1">
    <property type="nucleotide sequence ID" value="NZ_JAEQBW010000007.1"/>
</dbReference>
<dbReference type="InterPro" id="IPR028994">
    <property type="entry name" value="Integrin_alpha_N"/>
</dbReference>
<protein>
    <submittedName>
        <fullName evidence="3">VCBS repeat-containing protein</fullName>
    </submittedName>
</protein>
<feature type="domain" description="ASPIC/UnbV" evidence="2">
    <location>
        <begin position="533"/>
        <end position="592"/>
    </location>
</feature>
<evidence type="ECO:0000313" key="3">
    <source>
        <dbReference type="EMBL" id="MBK6266391.1"/>
    </source>
</evidence>
<dbReference type="EMBL" id="JAEQBW010000007">
    <property type="protein sequence ID" value="MBK6266391.1"/>
    <property type="molecule type" value="Genomic_DNA"/>
</dbReference>
<dbReference type="InterPro" id="IPR027039">
    <property type="entry name" value="Crtac1"/>
</dbReference>
<comment type="caution">
    <text evidence="3">The sequence shown here is derived from an EMBL/GenBank/DDBJ whole genome shotgun (WGS) entry which is preliminary data.</text>
</comment>
<dbReference type="Pfam" id="PF13517">
    <property type="entry name" value="FG-GAP_3"/>
    <property type="match status" value="4"/>
</dbReference>
<dbReference type="SUPFAM" id="SSF69318">
    <property type="entry name" value="Integrin alpha N-terminal domain"/>
    <property type="match status" value="2"/>
</dbReference>
<dbReference type="InterPro" id="IPR013517">
    <property type="entry name" value="FG-GAP"/>
</dbReference>
<reference evidence="3" key="1">
    <citation type="submission" date="2021-01" db="EMBL/GenBank/DDBJ databases">
        <title>Marivirga aurantiaca sp. nov., isolated from intertidal surface sediments.</title>
        <authorList>
            <person name="Zhang M."/>
        </authorList>
    </citation>
    <scope>NUCLEOTIDE SEQUENCE</scope>
    <source>
        <strain evidence="3">S37H4</strain>
    </source>
</reference>
<accession>A0A934X0S7</accession>
<dbReference type="PANTHER" id="PTHR16026:SF0">
    <property type="entry name" value="CARTILAGE ACIDIC PROTEIN 1"/>
    <property type="match status" value="1"/>
</dbReference>
<dbReference type="Gene3D" id="2.130.10.130">
    <property type="entry name" value="Integrin alpha, N-terminal"/>
    <property type="match status" value="4"/>
</dbReference>
<name>A0A934X0S7_9BACT</name>
<organism evidence="3 4">
    <name type="scientific">Marivirga aurantiaca</name>
    <dbReference type="NCBI Taxonomy" id="2802615"/>
    <lineage>
        <taxon>Bacteria</taxon>
        <taxon>Pseudomonadati</taxon>
        <taxon>Bacteroidota</taxon>
        <taxon>Cytophagia</taxon>
        <taxon>Cytophagales</taxon>
        <taxon>Marivirgaceae</taxon>
        <taxon>Marivirga</taxon>
    </lineage>
</organism>
<evidence type="ECO:0000256" key="1">
    <source>
        <dbReference type="ARBA" id="ARBA00022729"/>
    </source>
</evidence>
<dbReference type="InterPro" id="IPR011519">
    <property type="entry name" value="UnbV_ASPIC"/>
</dbReference>
<keyword evidence="1" id="KW-0732">Signal</keyword>
<evidence type="ECO:0000259" key="2">
    <source>
        <dbReference type="Pfam" id="PF07593"/>
    </source>
</evidence>
<dbReference type="Proteomes" id="UP000611723">
    <property type="component" value="Unassembled WGS sequence"/>
</dbReference>
<gene>
    <name evidence="3" type="ORF">JKA74_15205</name>
</gene>
<evidence type="ECO:0000313" key="4">
    <source>
        <dbReference type="Proteomes" id="UP000611723"/>
    </source>
</evidence>
<dbReference type="AlphaFoldDB" id="A0A934X0S7"/>
<dbReference type="Pfam" id="PF07593">
    <property type="entry name" value="UnbV_ASPIC"/>
    <property type="match status" value="1"/>
</dbReference>
<proteinExistence type="predicted"/>
<dbReference type="PANTHER" id="PTHR16026">
    <property type="entry name" value="CARTILAGE ACIDIC PROTEIN 1"/>
    <property type="match status" value="1"/>
</dbReference>
<sequence>MNNTLNQRITFFLLTGLILFTACKEDASEAAFSLLEADRTGLDFENKLQQTTEFSVFDYMYFFNGGGVAVADFNNDGLPDLYFTANQGKNKMFLNKGNFKFEDITEQAKIGGTGGWSTGVSVVDINNDGMMDLYISEVGDHKSLKSTNQLFLCQKIENGIPVYEDKAIAYDLDLVGFSTQAVFVDFDLDGDLDMFQLNHSVHENGTYGKRSDFTGKVSEVSGDKYFRNDNGRFVNVTEQAGFHSSVLGYGLGIATGDVNNDGYPDIYIGNDFHENDYLYLNQQDGTFKEVLTEQIRHTSRFSMGVDMADFNNDGLNDIISLDMLPYDQVILKSSLGEDAFDVYNFKKRFGYNDQFARNNLQLNNGDSTFSEIALMADVYATDWSWAPLLMDFDNDGKKDLFVSNGIPRRMNDIDYTNFLTNNKEQQMKTQMGIMEKEDLEIVEKMPQIKIPNKFFINKGEYAFDDISGFVSNNIDSYSNGAVFVDLDNDGDLDIVVNNIEDKPYIYQNLSVENGHSGGALRLKLKGNPKNIDAIGTKLIAVMDSGIISYEHYPVRGFQSSALSNFHIGIGDTAKVKAIYLIWPDVSYQTIEKANYSSVDTLQWKKGLPKFDYSLVKEKTVFDYYVKDVSDSTGLSIKHEENNFVEFNRERLVPHMVSTAGPAVAVGDLNGDGLDDVFIGSAKRIPNKLLFQKADGTFEEVESVLLRNDSIFEDVDAVLKDFDNDGHLDLAVASGGNEYWGDSEYLRQRVYFNDGNGNFVEKIYLDKAFVTASCVLAEDFNGDGLTDLFIGSRAVPKNYGQTPDSYLYLNRGNREFEEVTQQYSNELAKIGMVKSGQWADINQDGKPDLILAIEWGALKILINKGESFELQNVSDHTGWWNAVYVADVDGDGDMDIIAGNMGMNSRLKPSKDEPVKMYINDFDENGQKEQILTYYLQGKEIPFANHADLMKQMPQLRKRYLYAADFAKASLDGIFGELKIDQSEVLEVNTFENVWFENDGQMNFEKHNLPKRLQFSSINAIEKLTDPGKSADFLLAGNFYDNTIEMGKYDADYGNILGFSEYGEAIVRKTKGLSLQGQVRKLATITIDGKPHIIVARNNDFLQVLSVEDKNNDEI</sequence>